<name>A0A6M0K7R1_9GAMM</name>
<evidence type="ECO:0000256" key="3">
    <source>
        <dbReference type="ARBA" id="ARBA00022723"/>
    </source>
</evidence>
<dbReference type="InterPro" id="IPR014074">
    <property type="entry name" value="Carboxysome_shell_carb_anhy"/>
</dbReference>
<evidence type="ECO:0000259" key="17">
    <source>
        <dbReference type="Pfam" id="PF20687"/>
    </source>
</evidence>
<evidence type="ECO:0000313" key="19">
    <source>
        <dbReference type="Proteomes" id="UP000483379"/>
    </source>
</evidence>
<accession>A0A6M0K7R1</accession>
<gene>
    <name evidence="18" type="ORF">G3446_22980</name>
</gene>
<evidence type="ECO:0000256" key="6">
    <source>
        <dbReference type="ARBA" id="ARBA00023300"/>
    </source>
</evidence>
<evidence type="ECO:0000256" key="14">
    <source>
        <dbReference type="SAM" id="MobiDB-lite"/>
    </source>
</evidence>
<dbReference type="Proteomes" id="UP000483379">
    <property type="component" value="Unassembled WGS sequence"/>
</dbReference>
<dbReference type="Pfam" id="PF20686">
    <property type="entry name" value="CsoSCA_cat"/>
    <property type="match status" value="1"/>
</dbReference>
<feature type="domain" description="Carboxysome Shell Carbonic Anhydrase catalytic" evidence="16">
    <location>
        <begin position="163"/>
        <end position="395"/>
    </location>
</feature>
<keyword evidence="3" id="KW-0479">Metal-binding</keyword>
<dbReference type="GO" id="GO:0004089">
    <property type="term" value="F:carbonate dehydratase activity"/>
    <property type="evidence" value="ECO:0007669"/>
    <property type="project" value="UniProtKB-UniRule"/>
</dbReference>
<evidence type="ECO:0000313" key="18">
    <source>
        <dbReference type="EMBL" id="NEV64697.1"/>
    </source>
</evidence>
<comment type="caution">
    <text evidence="18">The sequence shown here is derived from an EMBL/GenBank/DDBJ whole genome shotgun (WGS) entry which is preliminary data.</text>
</comment>
<dbReference type="InterPro" id="IPR043066">
    <property type="entry name" value="CsoSCA_C_sf"/>
</dbReference>
<comment type="subcellular location">
    <subcellularLocation>
        <location evidence="7">Carboxysome</location>
    </subcellularLocation>
</comment>
<feature type="domain" description="Carboxysome Shell Carbonic Anhydrase C-terminal" evidence="15">
    <location>
        <begin position="396"/>
        <end position="511"/>
    </location>
</feature>
<evidence type="ECO:0000256" key="10">
    <source>
        <dbReference type="ARBA" id="ARBA00024121"/>
    </source>
</evidence>
<evidence type="ECO:0000256" key="9">
    <source>
        <dbReference type="ARBA" id="ARBA00024021"/>
    </source>
</evidence>
<evidence type="ECO:0000259" key="15">
    <source>
        <dbReference type="Pfam" id="PF08936"/>
    </source>
</evidence>
<dbReference type="EMBL" id="JAAIJQ010000105">
    <property type="protein sequence ID" value="NEV64697.1"/>
    <property type="molecule type" value="Genomic_DNA"/>
</dbReference>
<protein>
    <recommendedName>
        <fullName evidence="10 13">Carboxysome shell carbonic anhydrase</fullName>
        <ecNumber evidence="2 13">4.2.1.1</ecNumber>
    </recommendedName>
</protein>
<keyword evidence="8" id="KW-1282">Carboxysome</keyword>
<evidence type="ECO:0000256" key="8">
    <source>
        <dbReference type="ARBA" id="ARBA00023669"/>
    </source>
</evidence>
<dbReference type="InterPro" id="IPR048539">
    <property type="entry name" value="CsoSCA_cat"/>
</dbReference>
<comment type="catalytic activity">
    <reaction evidence="12">
        <text>hydrogencarbonate + H(+) = CO2 + H2O</text>
        <dbReference type="Rhea" id="RHEA:10748"/>
        <dbReference type="ChEBI" id="CHEBI:15377"/>
        <dbReference type="ChEBI" id="CHEBI:15378"/>
        <dbReference type="ChEBI" id="CHEBI:16526"/>
        <dbReference type="ChEBI" id="CHEBI:17544"/>
        <dbReference type="EC" id="4.2.1.1"/>
    </reaction>
</comment>
<dbReference type="GO" id="GO:0031470">
    <property type="term" value="C:carboxysome"/>
    <property type="evidence" value="ECO:0007669"/>
    <property type="project" value="UniProtKB-SubCell"/>
</dbReference>
<evidence type="ECO:0000256" key="11">
    <source>
        <dbReference type="ARBA" id="ARBA00024446"/>
    </source>
</evidence>
<feature type="region of interest" description="Disordered" evidence="14">
    <location>
        <begin position="1"/>
        <end position="36"/>
    </location>
</feature>
<dbReference type="InterPro" id="IPR043065">
    <property type="entry name" value="CsoSCA_N_sf"/>
</dbReference>
<comment type="similarity">
    <text evidence="9">Belongs to the beta-class carbonic anhydrase family. CsoSCA subfamily.</text>
</comment>
<dbReference type="Pfam" id="PF08936">
    <property type="entry name" value="CsoSCA_C"/>
    <property type="match status" value="1"/>
</dbReference>
<dbReference type="AlphaFoldDB" id="A0A6M0K7R1"/>
<dbReference type="Gene3D" id="1.20.120.1310">
    <property type="entry name" value="Carboxysome Shell Carbonic Anhydrase, N-terminal helical domain"/>
    <property type="match status" value="1"/>
</dbReference>
<dbReference type="GO" id="GO:0046872">
    <property type="term" value="F:metal ion binding"/>
    <property type="evidence" value="ECO:0007669"/>
    <property type="project" value="UniProtKB-KW"/>
</dbReference>
<dbReference type="EC" id="4.2.1.1" evidence="2 13"/>
<evidence type="ECO:0000256" key="2">
    <source>
        <dbReference type="ARBA" id="ARBA00012925"/>
    </source>
</evidence>
<keyword evidence="19" id="KW-1185">Reference proteome</keyword>
<keyword evidence="5" id="KW-0456">Lyase</keyword>
<feature type="domain" description="Carboxysome Shell Carbonic Anhydrase N-terminal" evidence="17">
    <location>
        <begin position="57"/>
        <end position="148"/>
    </location>
</feature>
<keyword evidence="11" id="KW-1283">Bacterial microcompartment</keyword>
<evidence type="ECO:0000256" key="5">
    <source>
        <dbReference type="ARBA" id="ARBA00023239"/>
    </source>
</evidence>
<evidence type="ECO:0000259" key="16">
    <source>
        <dbReference type="Pfam" id="PF20686"/>
    </source>
</evidence>
<evidence type="ECO:0000256" key="1">
    <source>
        <dbReference type="ARBA" id="ARBA00001947"/>
    </source>
</evidence>
<evidence type="ECO:0000256" key="12">
    <source>
        <dbReference type="ARBA" id="ARBA00048348"/>
    </source>
</evidence>
<evidence type="ECO:0000256" key="4">
    <source>
        <dbReference type="ARBA" id="ARBA00022833"/>
    </source>
</evidence>
<dbReference type="NCBIfam" id="TIGR02701">
    <property type="entry name" value="shell_carb_anhy"/>
    <property type="match status" value="1"/>
</dbReference>
<proteinExistence type="inferred from homology"/>
<evidence type="ECO:0000256" key="13">
    <source>
        <dbReference type="NCBIfam" id="TIGR02701"/>
    </source>
</evidence>
<organism evidence="18 19">
    <name type="scientific">Thiorhodococcus minor</name>
    <dbReference type="NCBI Taxonomy" id="57489"/>
    <lineage>
        <taxon>Bacteria</taxon>
        <taxon>Pseudomonadati</taxon>
        <taxon>Pseudomonadota</taxon>
        <taxon>Gammaproteobacteria</taxon>
        <taxon>Chromatiales</taxon>
        <taxon>Chromatiaceae</taxon>
        <taxon>Thiorhodococcus</taxon>
    </lineage>
</organism>
<sequence length="520" mass="57369">MQSRRRARAPMYSSVNGPRATPPAPARPAVPTAPEAAPAFAATMGAAASAPAVGGQHPLTRQDENSRLRAYETGIKDAFAHIVPTLKRIAARQHEPDFETWAQEEARKALGVTLPADALRDAWIGHLDMRAIFAHAYFETFKAFSNGYFETDPLETRRQSPTFRDFLLECGFHAMNVTPCSDGRLAHTISYVLRLPMGAVRRKSYAGATFDVEEALQRWSSVELSRFREGVPNLADAPTRYLKVVAYHYSSRDPEHQGCAAHGSDTRKAATAGLEQLRAFRKAVESSYCCGASIEVLLIGIDTDTDRLRVHFKNGAGEPDLDRFVDAGGLYRETQRLDADAARARIRDAIAKPSDGGLAPEAGMQRLMARLIENNLSQIDYVRAYEGEHYPDAGHEERFIGVGTDFEEIHLRNLTYFAFMKTLEEGAPNLDVGIKIFRKLNVSHGLPIPIVLRFDFSGQVPGARERAIQRCARVAEAIGARYPELAEQGLIQTYWTVRDTSRPGPIECVGGSLPGLRSCA</sequence>
<keyword evidence="6" id="KW-0120">Carbon dioxide fixation</keyword>
<comment type="cofactor">
    <cofactor evidence="1">
        <name>Zn(2+)</name>
        <dbReference type="ChEBI" id="CHEBI:29105"/>
    </cofactor>
</comment>
<dbReference type="InterPro" id="IPR048619">
    <property type="entry name" value="CsoSCA_N"/>
</dbReference>
<dbReference type="InterPro" id="IPR048620">
    <property type="entry name" value="CsoSCA_C"/>
</dbReference>
<evidence type="ECO:0000256" key="7">
    <source>
        <dbReference type="ARBA" id="ARBA00023587"/>
    </source>
</evidence>
<reference evidence="18 19" key="1">
    <citation type="submission" date="2020-02" db="EMBL/GenBank/DDBJ databases">
        <title>Genome sequences of Thiorhodococcus mannitoliphagus and Thiorhodococcus minor, purple sulfur photosynthetic bacteria in the gammaproteobacterial family, Chromatiaceae.</title>
        <authorList>
            <person name="Aviles F.A."/>
            <person name="Meyer T.E."/>
            <person name="Kyndt J.A."/>
        </authorList>
    </citation>
    <scope>NUCLEOTIDE SEQUENCE [LARGE SCALE GENOMIC DNA]</scope>
    <source>
        <strain evidence="18 19">DSM 11518</strain>
    </source>
</reference>
<dbReference type="GO" id="GO:0015977">
    <property type="term" value="P:carbon fixation"/>
    <property type="evidence" value="ECO:0007669"/>
    <property type="project" value="UniProtKB-UniRule"/>
</dbReference>
<dbReference type="Pfam" id="PF20687">
    <property type="entry name" value="CsoSCA_N"/>
    <property type="match status" value="1"/>
</dbReference>
<keyword evidence="4" id="KW-0862">Zinc</keyword>
<dbReference type="Gene3D" id="3.30.1330.140">
    <property type="entry name" value="Carboxysome Shell Carbonic Anhydrase, C-terminal domain"/>
    <property type="match status" value="1"/>
</dbReference>